<name>A0A0F2MJG8_SPOSC</name>
<dbReference type="Proteomes" id="UP000033710">
    <property type="component" value="Unassembled WGS sequence"/>
</dbReference>
<dbReference type="GO" id="GO:0006270">
    <property type="term" value="P:DNA replication initiation"/>
    <property type="evidence" value="ECO:0007669"/>
    <property type="project" value="TreeGrafter"/>
</dbReference>
<evidence type="ECO:0000259" key="7">
    <source>
        <dbReference type="Pfam" id="PF07034"/>
    </source>
</evidence>
<feature type="compositionally biased region" description="Basic residues" evidence="6">
    <location>
        <begin position="61"/>
        <end position="72"/>
    </location>
</feature>
<dbReference type="GO" id="GO:0003688">
    <property type="term" value="F:DNA replication origin binding"/>
    <property type="evidence" value="ECO:0007669"/>
    <property type="project" value="TreeGrafter"/>
</dbReference>
<dbReference type="AlphaFoldDB" id="A0A0F2MJG8"/>
<protein>
    <submittedName>
        <fullName evidence="9">Origin recognition complex subunit 3</fullName>
    </submittedName>
</protein>
<dbReference type="VEuPathDB" id="FungiDB:SPSK_05915"/>
<dbReference type="RefSeq" id="XP_016591885.1">
    <property type="nucleotide sequence ID" value="XM_016732623.1"/>
</dbReference>
<evidence type="ECO:0000256" key="2">
    <source>
        <dbReference type="ARBA" id="ARBA00010977"/>
    </source>
</evidence>
<dbReference type="OrthoDB" id="10265211at2759"/>
<keyword evidence="5" id="KW-0539">Nucleus</keyword>
<comment type="similarity">
    <text evidence="2">Belongs to the ORC3 family.</text>
</comment>
<evidence type="ECO:0000256" key="3">
    <source>
        <dbReference type="ARBA" id="ARBA00022705"/>
    </source>
</evidence>
<gene>
    <name evidence="9" type="ORF">SPSK_05915</name>
</gene>
<feature type="domain" description="Origin recognition complex subunit 3 winged helix C-terminal" evidence="8">
    <location>
        <begin position="749"/>
        <end position="897"/>
    </location>
</feature>
<organism evidence="9 10">
    <name type="scientific">Sporothrix schenckii 1099-18</name>
    <dbReference type="NCBI Taxonomy" id="1397361"/>
    <lineage>
        <taxon>Eukaryota</taxon>
        <taxon>Fungi</taxon>
        <taxon>Dikarya</taxon>
        <taxon>Ascomycota</taxon>
        <taxon>Pezizomycotina</taxon>
        <taxon>Sordariomycetes</taxon>
        <taxon>Sordariomycetidae</taxon>
        <taxon>Ophiostomatales</taxon>
        <taxon>Ophiostomataceae</taxon>
        <taxon>Sporothrix</taxon>
    </lineage>
</organism>
<reference evidence="9 10" key="1">
    <citation type="journal article" date="2014" name="BMC Genomics">
        <title>Comparative genomics of the major fungal agents of human and animal Sporotrichosis: Sporothrix schenckii and Sporothrix brasiliensis.</title>
        <authorList>
            <person name="Teixeira M.M."/>
            <person name="de Almeida L.G."/>
            <person name="Kubitschek-Barreira P."/>
            <person name="Alves F.L."/>
            <person name="Kioshima E.S."/>
            <person name="Abadio A.K."/>
            <person name="Fernandes L."/>
            <person name="Derengowski L.S."/>
            <person name="Ferreira K.S."/>
            <person name="Souza R.C."/>
            <person name="Ruiz J.C."/>
            <person name="de Andrade N.C."/>
            <person name="Paes H.C."/>
            <person name="Nicola A.M."/>
            <person name="Albuquerque P."/>
            <person name="Gerber A.L."/>
            <person name="Martins V.P."/>
            <person name="Peconick L.D."/>
            <person name="Neto A.V."/>
            <person name="Chaucanez C.B."/>
            <person name="Silva P.A."/>
            <person name="Cunha O.L."/>
            <person name="de Oliveira F.F."/>
            <person name="dos Santos T.C."/>
            <person name="Barros A.L."/>
            <person name="Soares M.A."/>
            <person name="de Oliveira L.M."/>
            <person name="Marini M.M."/>
            <person name="Villalobos-Duno H."/>
            <person name="Cunha M.M."/>
            <person name="de Hoog S."/>
            <person name="da Silveira J.F."/>
            <person name="Henrissat B."/>
            <person name="Nino-Vega G.A."/>
            <person name="Cisalpino P.S."/>
            <person name="Mora-Montes H.M."/>
            <person name="Almeida S.R."/>
            <person name="Stajich J.E."/>
            <person name="Lopes-Bezerra L.M."/>
            <person name="Vasconcelos A.T."/>
            <person name="Felipe M.S."/>
        </authorList>
    </citation>
    <scope>NUCLEOTIDE SEQUENCE [LARGE SCALE GENOMIC DNA]</scope>
    <source>
        <strain evidence="9 10">1099-18</strain>
    </source>
</reference>
<dbReference type="GO" id="GO:0005656">
    <property type="term" value="C:nuclear pre-replicative complex"/>
    <property type="evidence" value="ECO:0007669"/>
    <property type="project" value="TreeGrafter"/>
</dbReference>
<dbReference type="InterPro" id="IPR045667">
    <property type="entry name" value="ORC3_N"/>
</dbReference>
<feature type="compositionally biased region" description="Gly residues" evidence="6">
    <location>
        <begin position="628"/>
        <end position="641"/>
    </location>
</feature>
<comment type="subcellular location">
    <subcellularLocation>
        <location evidence="1">Nucleus</location>
    </subcellularLocation>
</comment>
<feature type="region of interest" description="Disordered" evidence="6">
    <location>
        <begin position="1"/>
        <end position="96"/>
    </location>
</feature>
<evidence type="ECO:0000256" key="6">
    <source>
        <dbReference type="SAM" id="MobiDB-lite"/>
    </source>
</evidence>
<dbReference type="GO" id="GO:0031261">
    <property type="term" value="C:DNA replication preinitiation complex"/>
    <property type="evidence" value="ECO:0007669"/>
    <property type="project" value="TreeGrafter"/>
</dbReference>
<dbReference type="PANTHER" id="PTHR12748">
    <property type="entry name" value="ORIGIN RECOGNITION COMPLEX SUBUNIT 3"/>
    <property type="match status" value="1"/>
</dbReference>
<dbReference type="EMBL" id="AXCR01000001">
    <property type="protein sequence ID" value="KJR89209.1"/>
    <property type="molecule type" value="Genomic_DNA"/>
</dbReference>
<feature type="region of interest" description="Disordered" evidence="6">
    <location>
        <begin position="767"/>
        <end position="786"/>
    </location>
</feature>
<evidence type="ECO:0000259" key="8">
    <source>
        <dbReference type="Pfam" id="PF18137"/>
    </source>
</evidence>
<feature type="compositionally biased region" description="Basic and acidic residues" evidence="6">
    <location>
        <begin position="74"/>
        <end position="83"/>
    </location>
</feature>
<dbReference type="CDD" id="cd20704">
    <property type="entry name" value="Orc3"/>
    <property type="match status" value="2"/>
</dbReference>
<keyword evidence="4" id="KW-0238">DNA-binding</keyword>
<reference evidence="9 10" key="2">
    <citation type="journal article" date="2015" name="Eukaryot. Cell">
        <title>Asexual propagation of a virulent clone complex in a human and feline outbreak of sporotrichosis.</title>
        <authorList>
            <person name="Teixeira Mde M."/>
            <person name="Rodrigues A.M."/>
            <person name="Tsui C.K."/>
            <person name="de Almeida L.G."/>
            <person name="Van Diepeningen A.D."/>
            <person name="van den Ende B.G."/>
            <person name="Fernandes G.F."/>
            <person name="Kano R."/>
            <person name="Hamelin R.C."/>
            <person name="Lopes-Bezerra L.M."/>
            <person name="Vasconcelos A.T."/>
            <person name="de Hoog S."/>
            <person name="de Camargo Z.P."/>
            <person name="Felipe M.S."/>
        </authorList>
    </citation>
    <scope>NUCLEOTIDE SEQUENCE [LARGE SCALE GENOMIC DNA]</scope>
    <source>
        <strain evidence="9 10">1099-18</strain>
    </source>
</reference>
<dbReference type="Pfam" id="PF07034">
    <property type="entry name" value="ORC3_N"/>
    <property type="match status" value="1"/>
</dbReference>
<dbReference type="GO" id="GO:0005664">
    <property type="term" value="C:nuclear origin of replication recognition complex"/>
    <property type="evidence" value="ECO:0007669"/>
    <property type="project" value="InterPro"/>
</dbReference>
<evidence type="ECO:0000313" key="9">
    <source>
        <dbReference type="EMBL" id="KJR89209.1"/>
    </source>
</evidence>
<evidence type="ECO:0000313" key="10">
    <source>
        <dbReference type="Proteomes" id="UP000033710"/>
    </source>
</evidence>
<evidence type="ECO:0000256" key="1">
    <source>
        <dbReference type="ARBA" id="ARBA00004123"/>
    </source>
</evidence>
<feature type="region of interest" description="Disordered" evidence="6">
    <location>
        <begin position="626"/>
        <end position="646"/>
    </location>
</feature>
<comment type="caution">
    <text evidence="9">The sequence shown here is derived from an EMBL/GenBank/DDBJ whole genome shotgun (WGS) entry which is preliminary data.</text>
</comment>
<dbReference type="Pfam" id="PF18137">
    <property type="entry name" value="WHD_ORC"/>
    <property type="match status" value="1"/>
</dbReference>
<dbReference type="PANTHER" id="PTHR12748:SF0">
    <property type="entry name" value="ORIGIN RECOGNITION COMPLEX SUBUNIT 3"/>
    <property type="match status" value="1"/>
</dbReference>
<dbReference type="KEGG" id="ssck:SPSK_05915"/>
<proteinExistence type="inferred from homology"/>
<accession>A0A0F2MJG8</accession>
<dbReference type="GeneID" id="27667900"/>
<sequence length="898" mass="97188">MAASAGEDAETSIVHQVAYIFNPSDDEDDEANNGENRGATTSPSASRSSRKHGRTNDRTPKSKKRRTAKGKAKVGGDGEQDRDGDGDENAGDDNALAAFPPLLQGREAPEAVARRRQLFNSLWAQLDDRIQTVLQRSNQATLSAVMDFIEKPTQTKLPAAFVILGPAATTDMLLFRQLSAALTESEKTINRDSSSKGKDRCVRRIVRLRAAEAPNLRAALKTIVQVASSVPSPGNGVDDGGADEDDVVAHNGNKYLAYDLEAVAAAISDPGTSRIVVAFEDSEAFDGALLADLISFLHSWFDRIPFVLLFGVATSVDLFQARLPKQAAHRLSAAQFDIAPSSAVLDRLVRCAVAAADIPLRIGPSLLRSLAERQDEQVTGVSVFVNSLKEKYAYMCYFYANPLSVFLHDIGDSTATTAQDALLQNTDYLTAFRQLPSFRRHVEALVTDGDIDVAKQLLSDTPDQQQFLRQAVTDQLQYQRCWNERIARAVHLAAASGVFPGQSFTELYITALEDQRGANQDAFTLDDDDSSVAATMTTAIRRMSSSELVTLLRRLIAVVEAGDPELALEAPPGDTAELAGDVDPYQASWATLPSNLAKIAGQIEELQKKLEASYANRARSRIMSLKAAGGGPSSPGGGGGPPQLRSKYTAQSKVLRTTVVAQKVQLSRDSMALTEEDQTFTELVDAAVAAVVGVVDVEPATASRAAVAPSSLATPSSSPASRLWLQEVWLYNAQAPYRDVFIPRPGLVVERALARPHDYLACECCAGTEPSKSTSSKKNGDTERGSIRPTLPATAILYQLYLDAGPLINVADLWEAFQNAVSENGNRLKDKVGNEIKNKEAAANNGDNAAEGEEEAEDDTLERRHLVQFYQGLSEMKTLGYIKPTRRKVDHVAKIKWL</sequence>
<evidence type="ECO:0000256" key="4">
    <source>
        <dbReference type="ARBA" id="ARBA00023125"/>
    </source>
</evidence>
<keyword evidence="3" id="KW-0235">DNA replication</keyword>
<dbReference type="InterPro" id="IPR020795">
    <property type="entry name" value="ORC3"/>
</dbReference>
<feature type="compositionally biased region" description="Low complexity" evidence="6">
    <location>
        <begin position="33"/>
        <end position="47"/>
    </location>
</feature>
<feature type="domain" description="Origin recognition complex subunit 3 N-terminal" evidence="7">
    <location>
        <begin position="97"/>
        <end position="406"/>
    </location>
</feature>
<dbReference type="InterPro" id="IPR040855">
    <property type="entry name" value="ORC_WH_C"/>
</dbReference>
<evidence type="ECO:0000256" key="5">
    <source>
        <dbReference type="ARBA" id="ARBA00023242"/>
    </source>
</evidence>